<reference evidence="2" key="1">
    <citation type="submission" date="2020-05" db="EMBL/GenBank/DDBJ databases">
        <authorList>
            <person name="Chiriac C."/>
            <person name="Salcher M."/>
            <person name="Ghai R."/>
            <person name="Kavagutti S V."/>
        </authorList>
    </citation>
    <scope>NUCLEOTIDE SEQUENCE</scope>
</reference>
<evidence type="ECO:0000313" key="2">
    <source>
        <dbReference type="EMBL" id="CAB4948227.1"/>
    </source>
</evidence>
<dbReference type="Pfam" id="PF08570">
    <property type="entry name" value="DUF1761"/>
    <property type="match status" value="1"/>
</dbReference>
<accession>A0A6J7JYX8</accession>
<proteinExistence type="predicted"/>
<feature type="transmembrane region" description="Helical" evidence="1">
    <location>
        <begin position="52"/>
        <end position="76"/>
    </location>
</feature>
<protein>
    <submittedName>
        <fullName evidence="2">Unannotated protein</fullName>
    </submittedName>
</protein>
<feature type="transmembrane region" description="Helical" evidence="1">
    <location>
        <begin position="112"/>
        <end position="134"/>
    </location>
</feature>
<sequence>MNFLAINWAAFAVVYLVGFMFSAVWFGPKTFYPTWWKLMGDRPMPTRDEPDATPAIVLFGLTMLGLFVQVTAVALLVQVLDLPGALIGLGVGLVAAFASLGHRMFARHGIKVWAIEVTPDVIVAVIAGVILSLWR</sequence>
<evidence type="ECO:0000256" key="1">
    <source>
        <dbReference type="SAM" id="Phobius"/>
    </source>
</evidence>
<keyword evidence="1" id="KW-1133">Transmembrane helix</keyword>
<dbReference type="EMBL" id="CAFBNO010000005">
    <property type="protein sequence ID" value="CAB4948227.1"/>
    <property type="molecule type" value="Genomic_DNA"/>
</dbReference>
<gene>
    <name evidence="2" type="ORF">UFOPK3837_00255</name>
</gene>
<feature type="transmembrane region" description="Helical" evidence="1">
    <location>
        <begin position="82"/>
        <end position="100"/>
    </location>
</feature>
<dbReference type="AlphaFoldDB" id="A0A6J7JYX8"/>
<feature type="transmembrane region" description="Helical" evidence="1">
    <location>
        <begin position="6"/>
        <end position="27"/>
    </location>
</feature>
<name>A0A6J7JYX8_9ZZZZ</name>
<dbReference type="InterPro" id="IPR013879">
    <property type="entry name" value="DUF1761"/>
</dbReference>
<keyword evidence="1" id="KW-0472">Membrane</keyword>
<keyword evidence="1" id="KW-0812">Transmembrane</keyword>
<organism evidence="2">
    <name type="scientific">freshwater metagenome</name>
    <dbReference type="NCBI Taxonomy" id="449393"/>
    <lineage>
        <taxon>unclassified sequences</taxon>
        <taxon>metagenomes</taxon>
        <taxon>ecological metagenomes</taxon>
    </lineage>
</organism>